<evidence type="ECO:0000313" key="3">
    <source>
        <dbReference type="EMBL" id="OJJ74289.1"/>
    </source>
</evidence>
<organism evidence="3 4">
    <name type="scientific">Aspergillus brasiliensis (strain CBS 101740 / IMI 381727 / IBT 21946)</name>
    <dbReference type="NCBI Taxonomy" id="767769"/>
    <lineage>
        <taxon>Eukaryota</taxon>
        <taxon>Fungi</taxon>
        <taxon>Dikarya</taxon>
        <taxon>Ascomycota</taxon>
        <taxon>Pezizomycotina</taxon>
        <taxon>Eurotiomycetes</taxon>
        <taxon>Eurotiomycetidae</taxon>
        <taxon>Eurotiales</taxon>
        <taxon>Aspergillaceae</taxon>
        <taxon>Aspergillus</taxon>
        <taxon>Aspergillus subgen. Circumdati</taxon>
    </lineage>
</organism>
<feature type="transmembrane region" description="Helical" evidence="2">
    <location>
        <begin position="66"/>
        <end position="85"/>
    </location>
</feature>
<dbReference type="RefSeq" id="XP_067481537.1">
    <property type="nucleotide sequence ID" value="XM_067625183.1"/>
</dbReference>
<dbReference type="GeneID" id="93577671"/>
<keyword evidence="2" id="KW-1133">Transmembrane helix</keyword>
<feature type="region of interest" description="Disordered" evidence="1">
    <location>
        <begin position="97"/>
        <end position="168"/>
    </location>
</feature>
<dbReference type="Proteomes" id="UP000184499">
    <property type="component" value="Unassembled WGS sequence"/>
</dbReference>
<dbReference type="AlphaFoldDB" id="A0A1L9URX7"/>
<reference evidence="4" key="1">
    <citation type="journal article" date="2017" name="Genome Biol.">
        <title>Comparative genomics reveals high biological diversity and specific adaptations in the industrially and medically important fungal genus Aspergillus.</title>
        <authorList>
            <person name="de Vries R.P."/>
            <person name="Riley R."/>
            <person name="Wiebenga A."/>
            <person name="Aguilar-Osorio G."/>
            <person name="Amillis S."/>
            <person name="Uchima C.A."/>
            <person name="Anderluh G."/>
            <person name="Asadollahi M."/>
            <person name="Askin M."/>
            <person name="Barry K."/>
            <person name="Battaglia E."/>
            <person name="Bayram O."/>
            <person name="Benocci T."/>
            <person name="Braus-Stromeyer S.A."/>
            <person name="Caldana C."/>
            <person name="Canovas D."/>
            <person name="Cerqueira G.C."/>
            <person name="Chen F."/>
            <person name="Chen W."/>
            <person name="Choi C."/>
            <person name="Clum A."/>
            <person name="Dos Santos R.A."/>
            <person name="Damasio A.R."/>
            <person name="Diallinas G."/>
            <person name="Emri T."/>
            <person name="Fekete E."/>
            <person name="Flipphi M."/>
            <person name="Freyberg S."/>
            <person name="Gallo A."/>
            <person name="Gournas C."/>
            <person name="Habgood R."/>
            <person name="Hainaut M."/>
            <person name="Harispe M.L."/>
            <person name="Henrissat B."/>
            <person name="Hilden K.S."/>
            <person name="Hope R."/>
            <person name="Hossain A."/>
            <person name="Karabika E."/>
            <person name="Karaffa L."/>
            <person name="Karanyi Z."/>
            <person name="Krasevec N."/>
            <person name="Kuo A."/>
            <person name="Kusch H."/>
            <person name="LaButti K."/>
            <person name="Lagendijk E.L."/>
            <person name="Lapidus A."/>
            <person name="Levasseur A."/>
            <person name="Lindquist E."/>
            <person name="Lipzen A."/>
            <person name="Logrieco A.F."/>
            <person name="MacCabe A."/>
            <person name="Maekelae M.R."/>
            <person name="Malavazi I."/>
            <person name="Melin P."/>
            <person name="Meyer V."/>
            <person name="Mielnichuk N."/>
            <person name="Miskei M."/>
            <person name="Molnar A.P."/>
            <person name="Mule G."/>
            <person name="Ngan C.Y."/>
            <person name="Orejas M."/>
            <person name="Orosz E."/>
            <person name="Ouedraogo J.P."/>
            <person name="Overkamp K.M."/>
            <person name="Park H.-S."/>
            <person name="Perrone G."/>
            <person name="Piumi F."/>
            <person name="Punt P.J."/>
            <person name="Ram A.F."/>
            <person name="Ramon A."/>
            <person name="Rauscher S."/>
            <person name="Record E."/>
            <person name="Riano-Pachon D.M."/>
            <person name="Robert V."/>
            <person name="Roehrig J."/>
            <person name="Ruller R."/>
            <person name="Salamov A."/>
            <person name="Salih N.S."/>
            <person name="Samson R.A."/>
            <person name="Sandor E."/>
            <person name="Sanguinetti M."/>
            <person name="Schuetze T."/>
            <person name="Sepcic K."/>
            <person name="Shelest E."/>
            <person name="Sherlock G."/>
            <person name="Sophianopoulou V."/>
            <person name="Squina F.M."/>
            <person name="Sun H."/>
            <person name="Susca A."/>
            <person name="Todd R.B."/>
            <person name="Tsang A."/>
            <person name="Unkles S.E."/>
            <person name="van de Wiele N."/>
            <person name="van Rossen-Uffink D."/>
            <person name="Oliveira J.V."/>
            <person name="Vesth T.C."/>
            <person name="Visser J."/>
            <person name="Yu J.-H."/>
            <person name="Zhou M."/>
            <person name="Andersen M.R."/>
            <person name="Archer D.B."/>
            <person name="Baker S.E."/>
            <person name="Benoit I."/>
            <person name="Brakhage A.A."/>
            <person name="Braus G.H."/>
            <person name="Fischer R."/>
            <person name="Frisvad J.C."/>
            <person name="Goldman G.H."/>
            <person name="Houbraken J."/>
            <person name="Oakley B."/>
            <person name="Pocsi I."/>
            <person name="Scazzocchio C."/>
            <person name="Seiboth B."/>
            <person name="vanKuyk P.A."/>
            <person name="Wortman J."/>
            <person name="Dyer P.S."/>
            <person name="Grigoriev I.V."/>
        </authorList>
    </citation>
    <scope>NUCLEOTIDE SEQUENCE [LARGE SCALE GENOMIC DNA]</scope>
    <source>
        <strain evidence="4">CBS 101740 / IMI 381727 / IBT 21946</strain>
    </source>
</reference>
<keyword evidence="2" id="KW-0812">Transmembrane</keyword>
<dbReference type="VEuPathDB" id="FungiDB:ASPBRDRAFT_443779"/>
<evidence type="ECO:0000313" key="4">
    <source>
        <dbReference type="Proteomes" id="UP000184499"/>
    </source>
</evidence>
<keyword evidence="4" id="KW-1185">Reference proteome</keyword>
<protein>
    <submittedName>
        <fullName evidence="3">Uncharacterized protein</fullName>
    </submittedName>
</protein>
<proteinExistence type="predicted"/>
<evidence type="ECO:0000256" key="2">
    <source>
        <dbReference type="SAM" id="Phobius"/>
    </source>
</evidence>
<name>A0A1L9URX7_ASPBC</name>
<accession>A0A1L9URX7</accession>
<keyword evidence="2" id="KW-0472">Membrane</keyword>
<dbReference type="EMBL" id="KV878681">
    <property type="protein sequence ID" value="OJJ74289.1"/>
    <property type="molecule type" value="Genomic_DNA"/>
</dbReference>
<evidence type="ECO:0000256" key="1">
    <source>
        <dbReference type="SAM" id="MobiDB-lite"/>
    </source>
</evidence>
<sequence length="187" mass="21007">MDRGWKTRIVDGTKYERALEGKGKVTDSLMPGLLPNGANHGNVTFSLSLSRCDSFACASFPSPPSLVVIVIVIVMAMEPLCYHFCSLPGIRPNPRCTSSWSHDDPPDDTPNNKDTLTEREHILWAGLGGETERERERERENLIERATQKTAMGETAKPMDNQRFESWFSLNQDERQGLSLSHMAKNE</sequence>
<gene>
    <name evidence="3" type="ORF">ASPBRDRAFT_443779</name>
</gene>
<feature type="compositionally biased region" description="Basic and acidic residues" evidence="1">
    <location>
        <begin position="130"/>
        <end position="147"/>
    </location>
</feature>